<proteinExistence type="inferred from homology"/>
<dbReference type="GO" id="GO:0008417">
    <property type="term" value="F:fucosyltransferase activity"/>
    <property type="evidence" value="ECO:0007669"/>
    <property type="project" value="InterPro"/>
</dbReference>
<keyword evidence="3 5" id="KW-0328">Glycosyltransferase</keyword>
<keyword evidence="5" id="KW-0472">Membrane</keyword>
<evidence type="ECO:0000259" key="6">
    <source>
        <dbReference type="Pfam" id="PF00852"/>
    </source>
</evidence>
<protein>
    <recommendedName>
        <fullName evidence="5">Fucosyltransferase</fullName>
        <ecNumber evidence="5">2.4.1.-</ecNumber>
    </recommendedName>
</protein>
<dbReference type="PANTHER" id="PTHR11929:SF194">
    <property type="entry name" value="ALPHA-(1,3)-FUCOSYLTRANSFERASE 10"/>
    <property type="match status" value="1"/>
</dbReference>
<keyword evidence="8" id="KW-1185">Reference proteome</keyword>
<dbReference type="Gene3D" id="3.40.50.11660">
    <property type="entry name" value="Glycosyl transferase family 10, C-terminal domain"/>
    <property type="match status" value="1"/>
</dbReference>
<accession>A0A9P7XU48</accession>
<sequence length="347" mass="40178">MFISTSQSPLKSWSSSSPATHNPNAKYLGINNDEFAQFPPTHDLERFCSSYPERPVKKHHILISNKAKGDRLLKIFYWKQESLSQEIDWHKESETMCPVLLELQSFFYHYRQTTVKDPSMLWKTGYAPCFFWKTWDNEIEDRPGSCWPTKTGRLSFFEESIGYYPHVAMPAFLNQFNLTMGSLPQLMGVPNPSYPITEKKAFELAHIEHTHPFDKTPEHYIAFITSNCATKNDRMGLIDKLVNTSGAHSYGFCGHNKEMLEELKGRVAGSWQTPTVWDLSLKKIYDVYDVYASGSISIYMGAPGIADFVPEGSYIDVRNFKTYDDLIHYMKTVDREPLYWWKLEGYC</sequence>
<dbReference type="InterPro" id="IPR001503">
    <property type="entry name" value="Glyco_trans_10"/>
</dbReference>
<dbReference type="EMBL" id="JAHRHY010000008">
    <property type="protein sequence ID" value="KAG9067395.1"/>
    <property type="molecule type" value="Genomic_DNA"/>
</dbReference>
<evidence type="ECO:0000313" key="7">
    <source>
        <dbReference type="EMBL" id="KAG9067395.1"/>
    </source>
</evidence>
<evidence type="ECO:0000256" key="5">
    <source>
        <dbReference type="RuleBase" id="RU003832"/>
    </source>
</evidence>
<keyword evidence="5" id="KW-0812">Transmembrane</keyword>
<organism evidence="7 8">
    <name type="scientific">Linnemannia hyalina</name>
    <dbReference type="NCBI Taxonomy" id="64524"/>
    <lineage>
        <taxon>Eukaryota</taxon>
        <taxon>Fungi</taxon>
        <taxon>Fungi incertae sedis</taxon>
        <taxon>Mucoromycota</taxon>
        <taxon>Mortierellomycotina</taxon>
        <taxon>Mortierellomycetes</taxon>
        <taxon>Mortierellales</taxon>
        <taxon>Mortierellaceae</taxon>
        <taxon>Linnemannia</taxon>
    </lineage>
</organism>
<dbReference type="Pfam" id="PF00852">
    <property type="entry name" value="Glyco_transf_10"/>
    <property type="match status" value="1"/>
</dbReference>
<dbReference type="GO" id="GO:0032580">
    <property type="term" value="C:Golgi cisterna membrane"/>
    <property type="evidence" value="ECO:0007669"/>
    <property type="project" value="UniProtKB-SubCell"/>
</dbReference>
<evidence type="ECO:0000256" key="1">
    <source>
        <dbReference type="ARBA" id="ARBA00004922"/>
    </source>
</evidence>
<gene>
    <name evidence="7" type="primary">A4LEA_2</name>
    <name evidence="7" type="ORF">KI688_012178</name>
</gene>
<reference evidence="7" key="1">
    <citation type="submission" date="2021-06" db="EMBL/GenBank/DDBJ databases">
        <title>Genome Sequence of Mortierella hyaline Strain SCG-10, a Cold-Adapted, Nitrate-Reducing Fungus Isolated from Soil in Minnesota, USA.</title>
        <authorList>
            <person name="Aldossari N."/>
        </authorList>
    </citation>
    <scope>NUCLEOTIDE SEQUENCE</scope>
    <source>
        <strain evidence="7">SCG-10</strain>
    </source>
</reference>
<dbReference type="AlphaFoldDB" id="A0A9P7XU48"/>
<evidence type="ECO:0000256" key="2">
    <source>
        <dbReference type="ARBA" id="ARBA00008919"/>
    </source>
</evidence>
<dbReference type="InterPro" id="IPR055270">
    <property type="entry name" value="Glyco_tran_10_C"/>
</dbReference>
<evidence type="ECO:0000256" key="4">
    <source>
        <dbReference type="ARBA" id="ARBA00022679"/>
    </source>
</evidence>
<comment type="pathway">
    <text evidence="1">Protein modification; protein glycosylation.</text>
</comment>
<dbReference type="Proteomes" id="UP000707451">
    <property type="component" value="Unassembled WGS sequence"/>
</dbReference>
<name>A0A9P7XU48_9FUNG</name>
<feature type="domain" description="Fucosyltransferase C-terminal" evidence="6">
    <location>
        <begin position="219"/>
        <end position="337"/>
    </location>
</feature>
<keyword evidence="4 5" id="KW-0808">Transferase</keyword>
<dbReference type="OrthoDB" id="427096at2759"/>
<dbReference type="PANTHER" id="PTHR11929">
    <property type="entry name" value="ALPHA- 1,3 -FUCOSYLTRANSFERASE"/>
    <property type="match status" value="1"/>
</dbReference>
<comment type="similarity">
    <text evidence="2 5">Belongs to the glycosyltransferase 10 family.</text>
</comment>
<dbReference type="SUPFAM" id="SSF53756">
    <property type="entry name" value="UDP-Glycosyltransferase/glycogen phosphorylase"/>
    <property type="match status" value="1"/>
</dbReference>
<evidence type="ECO:0000256" key="3">
    <source>
        <dbReference type="ARBA" id="ARBA00022676"/>
    </source>
</evidence>
<evidence type="ECO:0000313" key="8">
    <source>
        <dbReference type="Proteomes" id="UP000707451"/>
    </source>
</evidence>
<dbReference type="InterPro" id="IPR038577">
    <property type="entry name" value="GT10-like_C_sf"/>
</dbReference>
<dbReference type="EC" id="2.4.1.-" evidence="5"/>
<comment type="caution">
    <text evidence="7">The sequence shown here is derived from an EMBL/GenBank/DDBJ whole genome shotgun (WGS) entry which is preliminary data.</text>
</comment>
<comment type="subcellular location">
    <subcellularLocation>
        <location evidence="5">Golgi apparatus</location>
        <location evidence="5">Golgi stack membrane</location>
        <topology evidence="5">Single-pass type II membrane protein</topology>
    </subcellularLocation>
</comment>
<keyword evidence="5" id="KW-0333">Golgi apparatus</keyword>